<accession>A0ACD1A973</accession>
<proteinExistence type="predicted"/>
<name>A0ACD1A973_9FIRM</name>
<dbReference type="EMBL" id="CP042469">
    <property type="protein sequence ID" value="QOX63007.1"/>
    <property type="molecule type" value="Genomic_DNA"/>
</dbReference>
<evidence type="ECO:0000313" key="2">
    <source>
        <dbReference type="Proteomes" id="UP000594014"/>
    </source>
</evidence>
<protein>
    <submittedName>
        <fullName evidence="1">Uncharacterized protein</fullName>
    </submittedName>
</protein>
<sequence>MKEIRITESNMKEALAQIDTLEGLRPKDRGCLRLLAEEMFSMCRELLHTDVMDFEIRQEEGQYTLRTITKAQVTETAREHFLSMSSSGKNAANQGIRGLMGIIMEVLAFEGRLALYESAWSYGLQTPGIDYASVWTLSQYIESAPKEEVNSEWDGMEKSIIANFADDVSIGIRSGKLEITVTKMF</sequence>
<reference evidence="1" key="1">
    <citation type="submission" date="2019-08" db="EMBL/GenBank/DDBJ databases">
        <title>Genome sequence of Clostridiales bacterium MT110.</title>
        <authorList>
            <person name="Cao J."/>
        </authorList>
    </citation>
    <scope>NUCLEOTIDE SEQUENCE</scope>
    <source>
        <strain evidence="1">MT110</strain>
    </source>
</reference>
<dbReference type="Proteomes" id="UP000594014">
    <property type="component" value="Chromosome"/>
</dbReference>
<organism evidence="1 2">
    <name type="scientific">Anoxybacterium hadale</name>
    <dbReference type="NCBI Taxonomy" id="3408580"/>
    <lineage>
        <taxon>Bacteria</taxon>
        <taxon>Bacillati</taxon>
        <taxon>Bacillota</taxon>
        <taxon>Clostridia</taxon>
        <taxon>Peptostreptococcales</taxon>
        <taxon>Anaerovoracaceae</taxon>
        <taxon>Anoxybacterium</taxon>
    </lineage>
</organism>
<gene>
    <name evidence="1" type="ORF">FRZ06_06450</name>
</gene>
<evidence type="ECO:0000313" key="1">
    <source>
        <dbReference type="EMBL" id="QOX63007.1"/>
    </source>
</evidence>
<keyword evidence="2" id="KW-1185">Reference proteome</keyword>